<dbReference type="OrthoDB" id="161727at2"/>
<keyword evidence="1" id="KW-0472">Membrane</keyword>
<dbReference type="EMBL" id="SMBT01000001">
    <property type="protein sequence ID" value="TCU90538.1"/>
    <property type="molecule type" value="Genomic_DNA"/>
</dbReference>
<keyword evidence="1" id="KW-0812">Transmembrane</keyword>
<feature type="transmembrane region" description="Helical" evidence="1">
    <location>
        <begin position="112"/>
        <end position="132"/>
    </location>
</feature>
<evidence type="ECO:0000313" key="3">
    <source>
        <dbReference type="EMBL" id="TCU90538.1"/>
    </source>
</evidence>
<protein>
    <submittedName>
        <fullName evidence="2">Uncharacterized protein</fullName>
    </submittedName>
</protein>
<feature type="transmembrane region" description="Helical" evidence="1">
    <location>
        <begin position="85"/>
        <end position="106"/>
    </location>
</feature>
<evidence type="ECO:0000313" key="5">
    <source>
        <dbReference type="Proteomes" id="UP000295794"/>
    </source>
</evidence>
<feature type="transmembrane region" description="Helical" evidence="1">
    <location>
        <begin position="175"/>
        <end position="194"/>
    </location>
</feature>
<gene>
    <name evidence="3" type="ORF">EV682_101572</name>
    <name evidence="2" type="ORF">NCTC11159_00590</name>
</gene>
<keyword evidence="1" id="KW-1133">Transmembrane helix</keyword>
<evidence type="ECO:0000313" key="4">
    <source>
        <dbReference type="Proteomes" id="UP000255108"/>
    </source>
</evidence>
<dbReference type="RefSeq" id="WP_115226002.1">
    <property type="nucleotide sequence ID" value="NZ_CAWOLO010000001.1"/>
</dbReference>
<feature type="transmembrane region" description="Helical" evidence="1">
    <location>
        <begin position="31"/>
        <end position="51"/>
    </location>
</feature>
<dbReference type="Proteomes" id="UP000295794">
    <property type="component" value="Unassembled WGS sequence"/>
</dbReference>
<keyword evidence="5" id="KW-1185">Reference proteome</keyword>
<feature type="transmembrane region" description="Helical" evidence="1">
    <location>
        <begin position="206"/>
        <end position="224"/>
    </location>
</feature>
<evidence type="ECO:0000256" key="1">
    <source>
        <dbReference type="SAM" id="Phobius"/>
    </source>
</evidence>
<feature type="transmembrane region" description="Helical" evidence="1">
    <location>
        <begin position="148"/>
        <end position="169"/>
    </location>
</feature>
<proteinExistence type="predicted"/>
<feature type="transmembrane region" description="Helical" evidence="1">
    <location>
        <begin position="6"/>
        <end position="24"/>
    </location>
</feature>
<dbReference type="Proteomes" id="UP000255108">
    <property type="component" value="Unassembled WGS sequence"/>
</dbReference>
<organism evidence="2 4">
    <name type="scientific">Iodobacter fluviatilis</name>
    <dbReference type="NCBI Taxonomy" id="537"/>
    <lineage>
        <taxon>Bacteria</taxon>
        <taxon>Pseudomonadati</taxon>
        <taxon>Pseudomonadota</taxon>
        <taxon>Betaproteobacteria</taxon>
        <taxon>Neisseriales</taxon>
        <taxon>Chitinibacteraceae</taxon>
        <taxon>Iodobacter</taxon>
    </lineage>
</organism>
<evidence type="ECO:0000313" key="2">
    <source>
        <dbReference type="EMBL" id="STQ89565.1"/>
    </source>
</evidence>
<feature type="transmembrane region" description="Helical" evidence="1">
    <location>
        <begin position="230"/>
        <end position="250"/>
    </location>
</feature>
<accession>A0A377Q484</accession>
<feature type="transmembrane region" description="Helical" evidence="1">
    <location>
        <begin position="57"/>
        <end position="78"/>
    </location>
</feature>
<dbReference type="EMBL" id="UGHR01000001">
    <property type="protein sequence ID" value="STQ89565.1"/>
    <property type="molecule type" value="Genomic_DNA"/>
</dbReference>
<dbReference type="AlphaFoldDB" id="A0A377Q484"/>
<name>A0A377Q484_9NEIS</name>
<sequence>MPSSALIVKLFAAPLLIGAASMAGRRWGPQLAGLLGGLPLVAIPIVLALWLEYGPEYAIKVAGAASAGLWANVVYMLVLAHASRYFSWLGTIVCGWAAYLLTALVLVWSGLAMSPIASVGVLAGLWIAIYFIPRPEAINRSSLPKIELYARMVAALLLVLALSSLSLLLGSTMTGVLAGFPVAATVIPAFTLANTGRNALLLQLRGFLMGLTGFSMFFLVWTPLASHIGLLAFFPALIAALATGMLVKFLSHRFH</sequence>
<reference evidence="3 5" key="2">
    <citation type="submission" date="2019-03" db="EMBL/GenBank/DDBJ databases">
        <title>Genomic Encyclopedia of Type Strains, Phase IV (KMG-IV): sequencing the most valuable type-strain genomes for metagenomic binning, comparative biology and taxonomic classification.</title>
        <authorList>
            <person name="Goeker M."/>
        </authorList>
    </citation>
    <scope>NUCLEOTIDE SEQUENCE [LARGE SCALE GENOMIC DNA]</scope>
    <source>
        <strain evidence="3 5">DSM 3764</strain>
    </source>
</reference>
<reference evidence="2 4" key="1">
    <citation type="submission" date="2018-06" db="EMBL/GenBank/DDBJ databases">
        <authorList>
            <consortium name="Pathogen Informatics"/>
            <person name="Doyle S."/>
        </authorList>
    </citation>
    <scope>NUCLEOTIDE SEQUENCE [LARGE SCALE GENOMIC DNA]</scope>
    <source>
        <strain evidence="2 4">NCTC11159</strain>
    </source>
</reference>